<organism evidence="1 2">
    <name type="scientific">Bacillus subtilis</name>
    <dbReference type="NCBI Taxonomy" id="1423"/>
    <lineage>
        <taxon>Bacteria</taxon>
        <taxon>Bacillati</taxon>
        <taxon>Bacillota</taxon>
        <taxon>Bacilli</taxon>
        <taxon>Bacillales</taxon>
        <taxon>Bacillaceae</taxon>
        <taxon>Bacillus</taxon>
    </lineage>
</organism>
<dbReference type="PATRIC" id="fig|1423.173.peg.3987"/>
<protein>
    <submittedName>
        <fullName evidence="1">Uncharacterized protein</fullName>
    </submittedName>
</protein>
<reference evidence="1 2" key="1">
    <citation type="submission" date="2014-12" db="EMBL/GenBank/DDBJ databases">
        <title>Comparative genome analysis of Bacillus coagulans HM-08, Clostridium butyricum HM-68, Bacillus subtilis HM-66 and Bacillus licheniformis BL-09.</title>
        <authorList>
            <person name="Zhang H."/>
        </authorList>
    </citation>
    <scope>NUCLEOTIDE SEQUENCE [LARGE SCALE GENOMIC DNA]</scope>
    <source>
        <strain evidence="1 2">HM-66</strain>
    </source>
</reference>
<dbReference type="EMBL" id="JXBC01000013">
    <property type="protein sequence ID" value="KIU05455.1"/>
    <property type="molecule type" value="Genomic_DNA"/>
</dbReference>
<dbReference type="Proteomes" id="UP000032247">
    <property type="component" value="Unassembled WGS sequence"/>
</dbReference>
<dbReference type="AlphaFoldDB" id="A0A0D1KB11"/>
<name>A0A0D1KB11_BACIU</name>
<evidence type="ECO:0000313" key="1">
    <source>
        <dbReference type="EMBL" id="KIU05455.1"/>
    </source>
</evidence>
<accession>A0A0D1KB11</accession>
<evidence type="ECO:0000313" key="2">
    <source>
        <dbReference type="Proteomes" id="UP000032247"/>
    </source>
</evidence>
<comment type="caution">
    <text evidence="1">The sequence shown here is derived from an EMBL/GenBank/DDBJ whole genome shotgun (WGS) entry which is preliminary data.</text>
</comment>
<gene>
    <name evidence="1" type="ORF">SC09_contig4orf00246</name>
</gene>
<sequence length="51" mass="5866">MNILSKGVRENALSKLLKTQQLSSEYFFEKKRGLFIGLEKVARLLRADLLV</sequence>
<proteinExistence type="predicted"/>